<proteinExistence type="predicted"/>
<reference evidence="2" key="1">
    <citation type="journal article" date="2015" name="Genome Announc.">
        <title>Draft Genome Sequence of Bacteroidales Strain TBC1, a Novel Isolate from a Methanogenic Wastewater Treatment System.</title>
        <authorList>
            <person name="Tourlousse D.M."/>
            <person name="Matsuura N."/>
            <person name="Sun L."/>
            <person name="Toyonaga M."/>
            <person name="Kuroda K."/>
            <person name="Ohashi A."/>
            <person name="Cruz R."/>
            <person name="Yamaguchi T."/>
            <person name="Sekiguchi Y."/>
        </authorList>
    </citation>
    <scope>NUCLEOTIDE SEQUENCE [LARGE SCALE GENOMIC DNA]</scope>
    <source>
        <strain evidence="2">TBC1</strain>
    </source>
</reference>
<evidence type="ECO:0000313" key="2">
    <source>
        <dbReference type="EMBL" id="GAP42787.1"/>
    </source>
</evidence>
<feature type="transmembrane region" description="Helical" evidence="1">
    <location>
        <begin position="104"/>
        <end position="121"/>
    </location>
</feature>
<evidence type="ECO:0000256" key="1">
    <source>
        <dbReference type="SAM" id="Phobius"/>
    </source>
</evidence>
<feature type="transmembrane region" description="Helical" evidence="1">
    <location>
        <begin position="239"/>
        <end position="263"/>
    </location>
</feature>
<dbReference type="Proteomes" id="UP000053091">
    <property type="component" value="Unassembled WGS sequence"/>
</dbReference>
<feature type="transmembrane region" description="Helical" evidence="1">
    <location>
        <begin position="20"/>
        <end position="40"/>
    </location>
</feature>
<keyword evidence="1" id="KW-0472">Membrane</keyword>
<organism evidence="2">
    <name type="scientific">Lentimicrobium saccharophilum</name>
    <dbReference type="NCBI Taxonomy" id="1678841"/>
    <lineage>
        <taxon>Bacteria</taxon>
        <taxon>Pseudomonadati</taxon>
        <taxon>Bacteroidota</taxon>
        <taxon>Bacteroidia</taxon>
        <taxon>Bacteroidales</taxon>
        <taxon>Lentimicrobiaceae</taxon>
        <taxon>Lentimicrobium</taxon>
    </lineage>
</organism>
<feature type="transmembrane region" description="Helical" evidence="1">
    <location>
        <begin position="212"/>
        <end position="233"/>
    </location>
</feature>
<keyword evidence="1" id="KW-1133">Transmembrane helix</keyword>
<feature type="transmembrane region" description="Helical" evidence="1">
    <location>
        <begin position="151"/>
        <end position="167"/>
    </location>
</feature>
<keyword evidence="3" id="KW-1185">Reference proteome</keyword>
<protein>
    <submittedName>
        <fullName evidence="2">Uncharacterized protein</fullName>
    </submittedName>
</protein>
<dbReference type="EMBL" id="DF968182">
    <property type="protein sequence ID" value="GAP42787.1"/>
    <property type="molecule type" value="Genomic_DNA"/>
</dbReference>
<feature type="transmembrane region" description="Helical" evidence="1">
    <location>
        <begin position="46"/>
        <end position="65"/>
    </location>
</feature>
<feature type="transmembrane region" description="Helical" evidence="1">
    <location>
        <begin position="77"/>
        <end position="98"/>
    </location>
</feature>
<name>A0A0S7C1X2_9BACT</name>
<dbReference type="STRING" id="1678841.TBC1_11926"/>
<dbReference type="AlphaFoldDB" id="A0A0S7C1X2"/>
<evidence type="ECO:0000313" key="3">
    <source>
        <dbReference type="Proteomes" id="UP000053091"/>
    </source>
</evidence>
<dbReference type="RefSeq" id="WP_062039145.1">
    <property type="nucleotide sequence ID" value="NZ_DF968182.1"/>
</dbReference>
<keyword evidence="1" id="KW-0812">Transmembrane</keyword>
<feature type="transmembrane region" description="Helical" evidence="1">
    <location>
        <begin position="275"/>
        <end position="300"/>
    </location>
</feature>
<sequence>MLQAASFIAVIHLRRTWRIITALGLFRTIFLLVLIVFGFVSTLRPGMLPLQAALILSLIAQAHLTRKDHNLLMSLSLNRPAFFIIIYSLMAGPFLLLYLFLRDFNAFLMLAGGLCLISLYNKPVKFRKRKLYLSFPFIPVDAWEWRAGLKNSWFIILLSWLILLIFYRQDFLFPGSIILFSLLAAGFQMNHESVAMVRALGLSSRQFLIRKILLQLMLFMAISAPSIIVGMIIHPEGNIALLMVTLNSLLVQAFAVTIKYSGYRQGQHTQYQMSIIFILNIAFAIPVLLPLPMIMLAIYLRRAGLQLKTVLYA</sequence>
<feature type="transmembrane region" description="Helical" evidence="1">
    <location>
        <begin position="173"/>
        <end position="191"/>
    </location>
</feature>
<dbReference type="PATRIC" id="fig|1678841.3.peg.1048"/>
<gene>
    <name evidence="2" type="ORF">TBC1_11926</name>
</gene>
<dbReference type="OrthoDB" id="1119916at2"/>
<accession>A0A0S7C1X2</accession>